<organism evidence="1 2">
    <name type="scientific">Candidatus Cryptobacteroides merdipullorum</name>
    <dbReference type="NCBI Taxonomy" id="2840771"/>
    <lineage>
        <taxon>Bacteria</taxon>
        <taxon>Pseudomonadati</taxon>
        <taxon>Bacteroidota</taxon>
        <taxon>Bacteroidia</taxon>
        <taxon>Bacteroidales</taxon>
        <taxon>Candidatus Cryptobacteroides</taxon>
    </lineage>
</organism>
<gene>
    <name evidence="1" type="ORF">IAC35_07535</name>
</gene>
<reference evidence="1" key="1">
    <citation type="submission" date="2020-10" db="EMBL/GenBank/DDBJ databases">
        <authorList>
            <person name="Gilroy R."/>
        </authorList>
    </citation>
    <scope>NUCLEOTIDE SEQUENCE</scope>
    <source>
        <strain evidence="1">ChiHecec2B26-709</strain>
    </source>
</reference>
<evidence type="ECO:0000313" key="1">
    <source>
        <dbReference type="EMBL" id="HIT47689.1"/>
    </source>
</evidence>
<protein>
    <recommendedName>
        <fullName evidence="3">Lipoprotein</fullName>
    </recommendedName>
</protein>
<sequence length="132" mass="14678">MKRFIFVLAAALTMCGVCGCQKNEGGGDGSVLETSWDKAVAEHPFLANFPEYEYDFQGNYFEGSGYEQFQVWDRAGTQEKFDEYVAKLTASGFATGSNENKWEKLIGGEEYSATMNPFSAGNVIITFMVEEE</sequence>
<evidence type="ECO:0000313" key="2">
    <source>
        <dbReference type="Proteomes" id="UP000886881"/>
    </source>
</evidence>
<dbReference type="PROSITE" id="PS51257">
    <property type="entry name" value="PROKAR_LIPOPROTEIN"/>
    <property type="match status" value="1"/>
</dbReference>
<accession>A0A9D1GPU1</accession>
<reference evidence="1" key="2">
    <citation type="journal article" date="2021" name="PeerJ">
        <title>Extensive microbial diversity within the chicken gut microbiome revealed by metagenomics and culture.</title>
        <authorList>
            <person name="Gilroy R."/>
            <person name="Ravi A."/>
            <person name="Getino M."/>
            <person name="Pursley I."/>
            <person name="Horton D.L."/>
            <person name="Alikhan N.F."/>
            <person name="Baker D."/>
            <person name="Gharbi K."/>
            <person name="Hall N."/>
            <person name="Watson M."/>
            <person name="Adriaenssens E.M."/>
            <person name="Foster-Nyarko E."/>
            <person name="Jarju S."/>
            <person name="Secka A."/>
            <person name="Antonio M."/>
            <person name="Oren A."/>
            <person name="Chaudhuri R.R."/>
            <person name="La Ragione R."/>
            <person name="Hildebrand F."/>
            <person name="Pallen M.J."/>
        </authorList>
    </citation>
    <scope>NUCLEOTIDE SEQUENCE</scope>
    <source>
        <strain evidence="1">ChiHecec2B26-709</strain>
    </source>
</reference>
<comment type="caution">
    <text evidence="1">The sequence shown here is derived from an EMBL/GenBank/DDBJ whole genome shotgun (WGS) entry which is preliminary data.</text>
</comment>
<dbReference type="AlphaFoldDB" id="A0A9D1GPU1"/>
<dbReference type="EMBL" id="DVLC01000134">
    <property type="protein sequence ID" value="HIT47689.1"/>
    <property type="molecule type" value="Genomic_DNA"/>
</dbReference>
<name>A0A9D1GPU1_9BACT</name>
<dbReference type="Proteomes" id="UP000886881">
    <property type="component" value="Unassembled WGS sequence"/>
</dbReference>
<proteinExistence type="predicted"/>
<evidence type="ECO:0008006" key="3">
    <source>
        <dbReference type="Google" id="ProtNLM"/>
    </source>
</evidence>